<dbReference type="PROSITE" id="PS50067">
    <property type="entry name" value="KINESIN_MOTOR_2"/>
    <property type="match status" value="1"/>
</dbReference>
<reference evidence="7" key="1">
    <citation type="submission" date="2023-04" db="EMBL/GenBank/DDBJ databases">
        <title>Phytophthora lilii NBRC 32176.</title>
        <authorList>
            <person name="Ichikawa N."/>
            <person name="Sato H."/>
            <person name="Tonouchi N."/>
        </authorList>
    </citation>
    <scope>NUCLEOTIDE SEQUENCE</scope>
    <source>
        <strain evidence="7">NBRC 32176</strain>
    </source>
</reference>
<sequence length="2442" mass="271268">MDSVMNKESDASTRTTARCQVKARANAEAEGESEDPMLDRDINDDNQDDSELFLDDDDGEEFNELAAETSSLASSESSGFAWNVQSTITAVRVRPMLPSEKKSGRRIIVDVSLDNDALVTRIVNPTALPPLSKDSASARYTSSKLLMMESAPATNFPEQFSQEFRFDYSYWPFRCLPMQQVAKQSTIYDELGILALQTVLQGHNCSVFAYGQPGAGKTYTMMGSCGERSSFSASARAIDNCAQSVSERRGLIPRVCQGLFAEIDSKKASGHSCSVIMSYVEIHDERVYDLLSKATTKTALKVREHPEDGAFVERARRVHVTSYTQVLDLIDEGNRTRSVSSFHSCRPTRSHSVLIITLTHDTVMDSPPRKSQLCLVDLAGSERVDYSGASNSRLREAASINRSLATLADVVGALAKRKTNRSVDGSTQHQKIFVPYRNSVLTRLLKKSLGGHAKTIMIGAISPCCAHYEESIATLRYIERLRSVYSTGRIHAETSIDTTQKCFDNVNDLHLTLRASNSLLAINYGPLVRQENCVDSESRDHELKNGSSPLAIISQNLVASQECKTTESCIDPRSNLQVEKQHDQTREEQNTALMSRTSVYLLNVVSIRRRCLTLKTFRAFNRWRSHVLIDANVTSNLTVHQYNLETMKDEESKSKLPPSIPSSRKVGYPPLHTRAPNADTQTIDRVQDVVAAVVTTDAICCSVVQDFVFPLATGSPKLSRSNKVATSSLLELLASSSEFDRSYDHIQSEISSPEKNCDIQSGLTLLSDTILVGKEETSMENNKTSYVLPDGHENEDSTALSALSLCVDSIDMARRALGPGMHRLRCQNQDSMRIPSGTGMERELLRYLDKRFVVMSRRLEEVLQSQPLSISSWALSRSNWDALETMVGEFCMQIIARLCGQLSSGSSACVLGRAQLETQLEHFSDRLRQQLLPDIGRSRSGDTGDRYDIDTAVFVATELLVMTERIKFVWNSAGQRARERLLQMQVLEATEFNDRKVAAMVAALEERNAELSASCDAFMVTSGKINGSNSRSLGFDNCKERRRLQGDAQVHLTITQQQLEIQCDENTASKHEDNLGNKLALEVARTRDVQARNDELLCRFATLNRALATASARVTMLETENNRLRLGLPLQNVMTERDIDQDNSMEQLSKQVATLQQELTKTNKERPLLEKQIAEFKCVNLEQNRELQTVKVFLADEKQIRRSVDTNLAQIRTQTHAQITALKEKLSSTESRVIELESASSKCREQVCQLVLAALKTKNAELSASLAQARADYQIIAESERAQHSVAQENLRLRLRKMQSQQEQTDMLAEDFRSKSSALMERASVQGGTISTLERQLCVCDDKLHEVESQLAAAVNERDGNALLIIQTEEALASSLHREKLLQSQLEVSSARGLEEINLVRGELHESTLEIASLREELTELLNHSMLQSTSIEALKLEQSQALLNVQDLEMERDVLMLRYQTELDAMEKKHKENMQRLEKHMETERQEFMFVQEHFQRQSSTFSNQLTKQHSIKINYCTTIRDLKSQIEDLLAKLRTLDEEKQNEVSLIRKSAEAKIQKLAKEAQTSEALAHEQRKLACSLTEKLDECRLDFNASTRRWIQSEIQRAVLQVCIQRLNISRIEAKEACTMQSTDIESYQYTEDHCRAFTCGTCNQEQELAVSEQLNSLDDWFNEMIAGNQDAMDAPSTPSTPENTSETKKTLDEDHVARSSLLKTLTDLSALTSELLTVCETTSDAEGQSTKQDAPQSDHEPQHNDACVDTNGLEHPLESLTTNSSPKKTTTSEVIQLGGANDGLCHFLSFGGFEMLLDCGVKMQSLRRESKQGGGFVYRFQLPALSAVDVGALDVVLLSNHLTLLALPLLTEVLGFKGRVYATQLTLDFGRVLLEELAALVQGDDSAVFAFEGVADGMETELPMFSLKEIEKGCKKVLCVEYSEVVPLAYGVQVTALSSGYSLGASIWLVEGPNDRLAYAAAASGDYNRHPKELDLLPLVDCETLLLTDLKPDRDPHSNTERMVEHVLSGVTRVLERGGVCIVPTSPCGVVFDLVEAVYAACLLNKQNVPMYFISENASRVMELTQLGAEWLCEKKIEKLYAGEDAFLHESLLKSNLFHAVTDISAATAATFQYKSKPWSDICSVDPSVDATEAFAPFQDLQIEKIACPIDPRLSCGDANQFIARCCPHSLIIPYEYSVAPPTSAIEGAEMSSHFSRVLPLHELTAAKTKAELQTFPMKQFEPIVIEKTSKYLDGRLDPKLAAQATITDVNGKAAACVSGVLNVKRKAFVLEPPRVAIDVPSPVDASDDSKLKGSGKRKASSISDVDSSTLQSIDYKEKSNLLLGQVDEDKLMKQVKTVSLKSGAIQGYHGESHSHVLFVCCFCASQHDPQAQVYISQGQGDADVFMSIPSMDARITLWKETGKTLVETEKEEARALLTSFILAQLVVITQG</sequence>
<feature type="region of interest" description="Disordered" evidence="5">
    <location>
        <begin position="1"/>
        <end position="51"/>
    </location>
</feature>
<evidence type="ECO:0000259" key="6">
    <source>
        <dbReference type="PROSITE" id="PS50067"/>
    </source>
</evidence>
<feature type="coiled-coil region" evidence="4">
    <location>
        <begin position="1521"/>
        <end position="1570"/>
    </location>
</feature>
<dbReference type="Pfam" id="PF16661">
    <property type="entry name" value="Lactamase_B_6"/>
    <property type="match status" value="1"/>
</dbReference>
<feature type="compositionally biased region" description="Low complexity" evidence="5">
    <location>
        <begin position="1685"/>
        <end position="1694"/>
    </location>
</feature>
<feature type="region of interest" description="Disordered" evidence="5">
    <location>
        <begin position="1732"/>
        <end position="1779"/>
    </location>
</feature>
<dbReference type="PRINTS" id="PR00380">
    <property type="entry name" value="KINESINHEAVY"/>
</dbReference>
<organism evidence="7 8">
    <name type="scientific">Phytophthora lilii</name>
    <dbReference type="NCBI Taxonomy" id="2077276"/>
    <lineage>
        <taxon>Eukaryota</taxon>
        <taxon>Sar</taxon>
        <taxon>Stramenopiles</taxon>
        <taxon>Oomycota</taxon>
        <taxon>Peronosporomycetes</taxon>
        <taxon>Peronosporales</taxon>
        <taxon>Peronosporaceae</taxon>
        <taxon>Phytophthora</taxon>
    </lineage>
</organism>
<feature type="compositionally biased region" description="Low complexity" evidence="5">
    <location>
        <begin position="1769"/>
        <end position="1779"/>
    </location>
</feature>
<dbReference type="PROSITE" id="PS00411">
    <property type="entry name" value="KINESIN_MOTOR_1"/>
    <property type="match status" value="1"/>
</dbReference>
<keyword evidence="4" id="KW-0175">Coiled coil</keyword>
<dbReference type="OrthoDB" id="5600060at2759"/>
<dbReference type="PANTHER" id="PTHR47117">
    <property type="entry name" value="STAR-RELATED LIPID TRANSFER PROTEIN 9"/>
    <property type="match status" value="1"/>
</dbReference>
<dbReference type="Gene3D" id="3.40.850.10">
    <property type="entry name" value="Kinesin motor domain"/>
    <property type="match status" value="1"/>
</dbReference>
<keyword evidence="8" id="KW-1185">Reference proteome</keyword>
<name>A0A9W6TJT6_9STRA</name>
<dbReference type="InterPro" id="IPR019821">
    <property type="entry name" value="Kinesin_motor_CS"/>
</dbReference>
<keyword evidence="2 3" id="KW-0067">ATP-binding</keyword>
<dbReference type="SUPFAM" id="SSF56281">
    <property type="entry name" value="Metallo-hydrolase/oxidoreductase"/>
    <property type="match status" value="1"/>
</dbReference>
<protein>
    <submittedName>
        <fullName evidence="7">Unnamed protein product</fullName>
    </submittedName>
</protein>
<evidence type="ECO:0000256" key="3">
    <source>
        <dbReference type="PROSITE-ProRule" id="PRU00283"/>
    </source>
</evidence>
<evidence type="ECO:0000313" key="8">
    <source>
        <dbReference type="Proteomes" id="UP001165083"/>
    </source>
</evidence>
<dbReference type="GO" id="GO:0005524">
    <property type="term" value="F:ATP binding"/>
    <property type="evidence" value="ECO:0007669"/>
    <property type="project" value="UniProtKB-UniRule"/>
</dbReference>
<gene>
    <name evidence="7" type="ORF">Plil01_000502700</name>
</gene>
<feature type="compositionally biased region" description="Basic and acidic residues" evidence="5">
    <location>
        <begin position="1695"/>
        <end position="1704"/>
    </location>
</feature>
<dbReference type="EMBL" id="BSXW01000211">
    <property type="protein sequence ID" value="GMF14953.1"/>
    <property type="molecule type" value="Genomic_DNA"/>
</dbReference>
<keyword evidence="3" id="KW-0505">Motor protein</keyword>
<feature type="coiled-coil region" evidence="4">
    <location>
        <begin position="1145"/>
        <end position="1172"/>
    </location>
</feature>
<dbReference type="InterPro" id="IPR001752">
    <property type="entry name" value="Kinesin_motor_dom"/>
</dbReference>
<feature type="binding site" evidence="3">
    <location>
        <begin position="211"/>
        <end position="218"/>
    </location>
    <ligand>
        <name>ATP</name>
        <dbReference type="ChEBI" id="CHEBI:30616"/>
    </ligand>
</feature>
<feature type="compositionally biased region" description="Polar residues" evidence="5">
    <location>
        <begin position="1732"/>
        <end position="1745"/>
    </location>
</feature>
<dbReference type="InterPro" id="IPR027417">
    <property type="entry name" value="P-loop_NTPase"/>
</dbReference>
<dbReference type="InterPro" id="IPR001279">
    <property type="entry name" value="Metallo-B-lactamas"/>
</dbReference>
<evidence type="ECO:0000256" key="2">
    <source>
        <dbReference type="ARBA" id="ARBA00022840"/>
    </source>
</evidence>
<dbReference type="Pfam" id="PF00225">
    <property type="entry name" value="Kinesin"/>
    <property type="match status" value="1"/>
</dbReference>
<dbReference type="InterPro" id="IPR036961">
    <property type="entry name" value="Kinesin_motor_dom_sf"/>
</dbReference>
<evidence type="ECO:0000313" key="7">
    <source>
        <dbReference type="EMBL" id="GMF14953.1"/>
    </source>
</evidence>
<dbReference type="InterPro" id="IPR036866">
    <property type="entry name" value="RibonucZ/Hydroxyglut_hydro"/>
</dbReference>
<dbReference type="SUPFAM" id="SSF52540">
    <property type="entry name" value="P-loop containing nucleoside triphosphate hydrolases"/>
    <property type="match status" value="1"/>
</dbReference>
<feature type="domain" description="Kinesin motor" evidence="6">
    <location>
        <begin position="86"/>
        <end position="484"/>
    </location>
</feature>
<feature type="region of interest" description="Disordered" evidence="5">
    <location>
        <begin position="1679"/>
        <end position="1704"/>
    </location>
</feature>
<dbReference type="Proteomes" id="UP001165083">
    <property type="component" value="Unassembled WGS sequence"/>
</dbReference>
<evidence type="ECO:0000256" key="4">
    <source>
        <dbReference type="SAM" id="Coils"/>
    </source>
</evidence>
<feature type="compositionally biased region" description="Low complexity" evidence="5">
    <location>
        <begin position="655"/>
        <end position="665"/>
    </location>
</feature>
<feature type="region of interest" description="Disordered" evidence="5">
    <location>
        <begin position="648"/>
        <end position="669"/>
    </location>
</feature>
<feature type="coiled-coil region" evidence="4">
    <location>
        <begin position="1219"/>
        <end position="1272"/>
    </location>
</feature>
<comment type="similarity">
    <text evidence="3">Belongs to the TRAFAC class myosin-kinesin ATPase superfamily. Kinesin family.</text>
</comment>
<evidence type="ECO:0000256" key="1">
    <source>
        <dbReference type="ARBA" id="ARBA00022741"/>
    </source>
</evidence>
<proteinExistence type="inferred from homology"/>
<feature type="coiled-coil region" evidence="4">
    <location>
        <begin position="1404"/>
        <end position="1488"/>
    </location>
</feature>
<feature type="compositionally biased region" description="Basic and acidic residues" evidence="5">
    <location>
        <begin position="1"/>
        <end position="11"/>
    </location>
</feature>
<comment type="caution">
    <text evidence="7">The sequence shown here is derived from an EMBL/GenBank/DDBJ whole genome shotgun (WGS) entry which is preliminary data.</text>
</comment>
<feature type="region of interest" description="Disordered" evidence="5">
    <location>
        <begin position="2290"/>
        <end position="2314"/>
    </location>
</feature>
<dbReference type="SMART" id="SM00129">
    <property type="entry name" value="KISc"/>
    <property type="match status" value="1"/>
</dbReference>
<dbReference type="GO" id="GO:0007018">
    <property type="term" value="P:microtubule-based movement"/>
    <property type="evidence" value="ECO:0007669"/>
    <property type="project" value="InterPro"/>
</dbReference>
<dbReference type="GO" id="GO:0003777">
    <property type="term" value="F:microtubule motor activity"/>
    <property type="evidence" value="ECO:0007669"/>
    <property type="project" value="InterPro"/>
</dbReference>
<dbReference type="Gene3D" id="3.60.15.10">
    <property type="entry name" value="Ribonuclease Z/Hydroxyacylglutathione hydrolase-like"/>
    <property type="match status" value="1"/>
</dbReference>
<evidence type="ECO:0000256" key="5">
    <source>
        <dbReference type="SAM" id="MobiDB-lite"/>
    </source>
</evidence>
<accession>A0A9W6TJT6</accession>
<dbReference type="GO" id="GO:0008017">
    <property type="term" value="F:microtubule binding"/>
    <property type="evidence" value="ECO:0007669"/>
    <property type="project" value="InterPro"/>
</dbReference>
<keyword evidence="1 3" id="KW-0547">Nucleotide-binding</keyword>